<keyword evidence="4" id="KW-1003">Cell membrane</keyword>
<dbReference type="Gene3D" id="3.30.450.20">
    <property type="entry name" value="PAS domain"/>
    <property type="match status" value="2"/>
</dbReference>
<dbReference type="CDD" id="cd17546">
    <property type="entry name" value="REC_hyHK_CKI1_RcsC-like"/>
    <property type="match status" value="1"/>
</dbReference>
<dbReference type="PROSITE" id="PS50885">
    <property type="entry name" value="HAMP"/>
    <property type="match status" value="1"/>
</dbReference>
<evidence type="ECO:0000256" key="4">
    <source>
        <dbReference type="ARBA" id="ARBA00022475"/>
    </source>
</evidence>
<keyword evidence="22" id="KW-1185">Reference proteome</keyword>
<feature type="modified residue" description="4-aspartylphosphate" evidence="15">
    <location>
        <position position="745"/>
    </location>
</feature>
<dbReference type="CDD" id="cd06225">
    <property type="entry name" value="HAMP"/>
    <property type="match status" value="1"/>
</dbReference>
<dbReference type="SUPFAM" id="SSF52172">
    <property type="entry name" value="CheY-like"/>
    <property type="match status" value="1"/>
</dbReference>
<reference evidence="21" key="1">
    <citation type="journal article" date="2015" name="PeerJ">
        <title>First genomic representation of candidate bacterial phylum KSB3 points to enhanced environmental sensing as a trigger of wastewater bulking.</title>
        <authorList>
            <person name="Sekiguchi Y."/>
            <person name="Ohashi A."/>
            <person name="Parks D.H."/>
            <person name="Yamauchi T."/>
            <person name="Tyson G.W."/>
            <person name="Hugenholtz P."/>
        </authorList>
    </citation>
    <scope>NUCLEOTIDE SEQUENCE [LARGE SCALE GENOMIC DNA]</scope>
</reference>
<feature type="domain" description="Response regulatory" evidence="19">
    <location>
        <begin position="696"/>
        <end position="812"/>
    </location>
</feature>
<dbReference type="GO" id="GO:0005886">
    <property type="term" value="C:plasma membrane"/>
    <property type="evidence" value="ECO:0007669"/>
    <property type="project" value="UniProtKB-SubCell"/>
</dbReference>
<dbReference type="InterPro" id="IPR003594">
    <property type="entry name" value="HATPase_dom"/>
</dbReference>
<dbReference type="InterPro" id="IPR005467">
    <property type="entry name" value="His_kinase_dom"/>
</dbReference>
<evidence type="ECO:0000256" key="12">
    <source>
        <dbReference type="ARBA" id="ARBA00023012"/>
    </source>
</evidence>
<keyword evidence="7 17" id="KW-0812">Transmembrane</keyword>
<keyword evidence="6" id="KW-0808">Transferase</keyword>
<dbReference type="SMART" id="SM00388">
    <property type="entry name" value="HisKA"/>
    <property type="match status" value="1"/>
</dbReference>
<dbReference type="SMART" id="SM00304">
    <property type="entry name" value="HAMP"/>
    <property type="match status" value="1"/>
</dbReference>
<keyword evidence="16" id="KW-0175">Coiled coil</keyword>
<dbReference type="GO" id="GO:0005524">
    <property type="term" value="F:ATP binding"/>
    <property type="evidence" value="ECO:0007669"/>
    <property type="project" value="UniProtKB-KW"/>
</dbReference>
<dbReference type="Gene3D" id="3.30.565.10">
    <property type="entry name" value="Histidine kinase-like ATPase, C-terminal domain"/>
    <property type="match status" value="1"/>
</dbReference>
<keyword evidence="13 17" id="KW-0472">Membrane</keyword>
<dbReference type="EMBL" id="DF820459">
    <property type="protein sequence ID" value="GAK52732.1"/>
    <property type="molecule type" value="Genomic_DNA"/>
</dbReference>
<accession>A0A0S6W378</accession>
<dbReference type="InterPro" id="IPR033479">
    <property type="entry name" value="dCache_1"/>
</dbReference>
<evidence type="ECO:0000256" key="9">
    <source>
        <dbReference type="ARBA" id="ARBA00022777"/>
    </source>
</evidence>
<dbReference type="PROSITE" id="PS50109">
    <property type="entry name" value="HIS_KIN"/>
    <property type="match status" value="1"/>
</dbReference>
<name>A0A0S6W378_9BACT</name>
<evidence type="ECO:0000259" key="18">
    <source>
        <dbReference type="PROSITE" id="PS50109"/>
    </source>
</evidence>
<evidence type="ECO:0000256" key="11">
    <source>
        <dbReference type="ARBA" id="ARBA00022989"/>
    </source>
</evidence>
<dbReference type="SUPFAM" id="SSF103190">
    <property type="entry name" value="Sensory domain-like"/>
    <property type="match status" value="1"/>
</dbReference>
<dbReference type="SUPFAM" id="SSF47384">
    <property type="entry name" value="Homodimeric domain of signal transducing histidine kinase"/>
    <property type="match status" value="1"/>
</dbReference>
<dbReference type="Proteomes" id="UP000030700">
    <property type="component" value="Unassembled WGS sequence"/>
</dbReference>
<evidence type="ECO:0000259" key="19">
    <source>
        <dbReference type="PROSITE" id="PS50110"/>
    </source>
</evidence>
<dbReference type="PANTHER" id="PTHR43047:SF64">
    <property type="entry name" value="HISTIDINE KINASE CONTAINING CHEY-HOMOLOGOUS RECEIVER DOMAIN AND PAS DOMAIN-RELATED"/>
    <property type="match status" value="1"/>
</dbReference>
<organism evidence="21">
    <name type="scientific">Candidatus Moduliflexus flocculans</name>
    <dbReference type="NCBI Taxonomy" id="1499966"/>
    <lineage>
        <taxon>Bacteria</taxon>
        <taxon>Candidatus Moduliflexota</taxon>
        <taxon>Candidatus Moduliflexia</taxon>
        <taxon>Candidatus Moduliflexales</taxon>
        <taxon>Candidatus Moduliflexaceae</taxon>
    </lineage>
</organism>
<dbReference type="SMART" id="SM00448">
    <property type="entry name" value="REC"/>
    <property type="match status" value="1"/>
</dbReference>
<evidence type="ECO:0000256" key="5">
    <source>
        <dbReference type="ARBA" id="ARBA00022553"/>
    </source>
</evidence>
<evidence type="ECO:0000256" key="6">
    <source>
        <dbReference type="ARBA" id="ARBA00022679"/>
    </source>
</evidence>
<evidence type="ECO:0000256" key="14">
    <source>
        <dbReference type="ARBA" id="ARBA00023306"/>
    </source>
</evidence>
<keyword evidence="8" id="KW-0547">Nucleotide-binding</keyword>
<evidence type="ECO:0000256" key="8">
    <source>
        <dbReference type="ARBA" id="ARBA00022741"/>
    </source>
</evidence>
<dbReference type="InterPro" id="IPR004358">
    <property type="entry name" value="Sig_transdc_His_kin-like_C"/>
</dbReference>
<keyword evidence="5 15" id="KW-0597">Phosphoprotein</keyword>
<dbReference type="HOGENOM" id="CLU_000445_114_10_0"/>
<dbReference type="GO" id="GO:0000155">
    <property type="term" value="F:phosphorelay sensor kinase activity"/>
    <property type="evidence" value="ECO:0007669"/>
    <property type="project" value="InterPro"/>
</dbReference>
<dbReference type="CDD" id="cd00082">
    <property type="entry name" value="HisKA"/>
    <property type="match status" value="1"/>
</dbReference>
<dbReference type="InterPro" id="IPR003661">
    <property type="entry name" value="HisK_dim/P_dom"/>
</dbReference>
<comment type="subcellular location">
    <subcellularLocation>
        <location evidence="2">Cell membrane</location>
        <topology evidence="2">Multi-pass membrane protein</topology>
    </subcellularLocation>
</comment>
<dbReference type="PANTHER" id="PTHR43047">
    <property type="entry name" value="TWO-COMPONENT HISTIDINE PROTEIN KINASE"/>
    <property type="match status" value="1"/>
</dbReference>
<evidence type="ECO:0000256" key="10">
    <source>
        <dbReference type="ARBA" id="ARBA00022840"/>
    </source>
</evidence>
<dbReference type="InterPro" id="IPR001789">
    <property type="entry name" value="Sig_transdc_resp-reg_receiver"/>
</dbReference>
<evidence type="ECO:0000256" key="3">
    <source>
        <dbReference type="ARBA" id="ARBA00012438"/>
    </source>
</evidence>
<feature type="domain" description="Histidine kinase" evidence="18">
    <location>
        <begin position="445"/>
        <end position="672"/>
    </location>
</feature>
<evidence type="ECO:0000256" key="2">
    <source>
        <dbReference type="ARBA" id="ARBA00004651"/>
    </source>
</evidence>
<dbReference type="SMART" id="SM00387">
    <property type="entry name" value="HATPase_c"/>
    <property type="match status" value="1"/>
</dbReference>
<protein>
    <recommendedName>
        <fullName evidence="3">histidine kinase</fullName>
        <ecNumber evidence="3">2.7.13.3</ecNumber>
    </recommendedName>
</protein>
<dbReference type="STRING" id="1499966.U14_03988"/>
<dbReference type="InterPro" id="IPR036890">
    <property type="entry name" value="HATPase_C_sf"/>
</dbReference>
<evidence type="ECO:0000256" key="1">
    <source>
        <dbReference type="ARBA" id="ARBA00000085"/>
    </source>
</evidence>
<evidence type="ECO:0000256" key="13">
    <source>
        <dbReference type="ARBA" id="ARBA00023136"/>
    </source>
</evidence>
<keyword evidence="12" id="KW-0902">Two-component regulatory system</keyword>
<dbReference type="SUPFAM" id="SSF55874">
    <property type="entry name" value="ATPase domain of HSP90 chaperone/DNA topoisomerase II/histidine kinase"/>
    <property type="match status" value="1"/>
</dbReference>
<dbReference type="PROSITE" id="PS50110">
    <property type="entry name" value="RESPONSE_REGULATORY"/>
    <property type="match status" value="1"/>
</dbReference>
<comment type="catalytic activity">
    <reaction evidence="1">
        <text>ATP + protein L-histidine = ADP + protein N-phospho-L-histidine.</text>
        <dbReference type="EC" id="2.7.13.3"/>
    </reaction>
</comment>
<dbReference type="InterPro" id="IPR011006">
    <property type="entry name" value="CheY-like_superfamily"/>
</dbReference>
<feature type="coiled-coil region" evidence="16">
    <location>
        <begin position="365"/>
        <end position="441"/>
    </location>
</feature>
<evidence type="ECO:0000256" key="17">
    <source>
        <dbReference type="SAM" id="Phobius"/>
    </source>
</evidence>
<dbReference type="InterPro" id="IPR029151">
    <property type="entry name" value="Sensor-like_sf"/>
</dbReference>
<keyword evidence="11 17" id="KW-1133">Transmembrane helix</keyword>
<sequence>MKLRYKLLISYLMIGLLPLLSIGIYANTRLRDEQFRAISESYLTQLAQIDITLSNFLRDVEADVATLAADPIVRTKDDREFTNFLQQADPATFVYRIGAVEQEIIDTFLRYQEQHLYANSVYMGRSNGAFVRSRKRAAATQYDPRERPWYQLAVSQPDRAMRTAPYRSVTTDEINLGIVKALVDDQNVVFGVVGVDITLQGLTAVVAQTEIGQDQYIFLLDEQGIILSNPDPARRFQSYRAAGLNAFEQVMTQARGYLTFVDKGQTNYAFFLTSPYLKWKICAVVPAQIITHASRHLVNTMMIIIGVTLCVGMMLAYVVAQRIVTPINSLIQSIALLASELRKHQPFRRVNIRTHDEIEQLGEAFNAMGAQLSEADRELEAYRQNLEQIVAQRTAQLTEANAQLSQEIVTRTEVEQELRRAQELALQAKNAAETANQAKSEFLANMSHELRTPLNGILGYAQLLRREKGLNEFQEKGLDIIERSGNHLLQLINDVLDVSKIEARKMELVAVTFQFPAFLQEITSMIRIQAEQKGLTFHCDLAPELPHVVCADKHRLEQILLNLLGNALKFTDHGAVSLRVSELRQSSERHEAETVRTYCFQVEDTGIGIPQKNLEDIFLAFKQVGEHARMREGTGLGLAISRKLVEMMGGELRAHSVVGQGSAFSFTLPLQEASDEHLPEVVETQAIIGYQGERRKILVVDDKWENRVLLVSLLLPLGFDVQEAEDGYDGLQKTGEFRPDLIFMDLIMPVMDGFEATRQIRQTPALAATKIIAVSASTVIPSHKITSEYGCDDYLLKPVHMQDVLEKIALHLGIIWIYEGAQNTGFSTLPNDREADAQKLIAPPPDEINLLHASVLDGDVQQVHARLEIMVRHDQRYRPFAEQVLERLKTFDEDRLCEFLQQYLGG</sequence>
<dbReference type="CDD" id="cd16922">
    <property type="entry name" value="HATPase_EvgS-ArcB-TorS-like"/>
    <property type="match status" value="1"/>
</dbReference>
<evidence type="ECO:0000313" key="22">
    <source>
        <dbReference type="Proteomes" id="UP000030700"/>
    </source>
</evidence>
<evidence type="ECO:0000256" key="15">
    <source>
        <dbReference type="PROSITE-ProRule" id="PRU00169"/>
    </source>
</evidence>
<dbReference type="PRINTS" id="PR00344">
    <property type="entry name" value="BCTRLSENSOR"/>
</dbReference>
<dbReference type="Pfam" id="PF02518">
    <property type="entry name" value="HATPase_c"/>
    <property type="match status" value="1"/>
</dbReference>
<dbReference type="FunFam" id="1.10.287.130:FF:000038">
    <property type="entry name" value="Sensory transduction histidine kinase"/>
    <property type="match status" value="1"/>
</dbReference>
<dbReference type="AlphaFoldDB" id="A0A0S6W378"/>
<dbReference type="FunFam" id="3.30.565.10:FF:000010">
    <property type="entry name" value="Sensor histidine kinase RcsC"/>
    <property type="match status" value="1"/>
</dbReference>
<gene>
    <name evidence="21" type="ORF">U14_03988</name>
</gene>
<evidence type="ECO:0000259" key="20">
    <source>
        <dbReference type="PROSITE" id="PS50885"/>
    </source>
</evidence>
<feature type="transmembrane region" description="Helical" evidence="17">
    <location>
        <begin position="6"/>
        <end position="26"/>
    </location>
</feature>
<evidence type="ECO:0000256" key="16">
    <source>
        <dbReference type="SAM" id="Coils"/>
    </source>
</evidence>
<evidence type="ECO:0000256" key="7">
    <source>
        <dbReference type="ARBA" id="ARBA00022692"/>
    </source>
</evidence>
<dbReference type="Gene3D" id="1.10.287.130">
    <property type="match status" value="1"/>
</dbReference>
<dbReference type="EC" id="2.7.13.3" evidence="3"/>
<dbReference type="Gene3D" id="3.40.50.2300">
    <property type="match status" value="1"/>
</dbReference>
<keyword evidence="14" id="KW-0131">Cell cycle</keyword>
<dbReference type="Pfam" id="PF00512">
    <property type="entry name" value="HisKA"/>
    <property type="match status" value="1"/>
</dbReference>
<dbReference type="CDD" id="cd12912">
    <property type="entry name" value="PDC2_MCP_like"/>
    <property type="match status" value="1"/>
</dbReference>
<feature type="domain" description="HAMP" evidence="20">
    <location>
        <begin position="321"/>
        <end position="377"/>
    </location>
</feature>
<dbReference type="InterPro" id="IPR003660">
    <property type="entry name" value="HAMP_dom"/>
</dbReference>
<keyword evidence="10" id="KW-0067">ATP-binding</keyword>
<dbReference type="Gene3D" id="6.10.340.10">
    <property type="match status" value="1"/>
</dbReference>
<dbReference type="Pfam" id="PF02743">
    <property type="entry name" value="dCache_1"/>
    <property type="match status" value="1"/>
</dbReference>
<keyword evidence="9" id="KW-0418">Kinase</keyword>
<proteinExistence type="predicted"/>
<dbReference type="Pfam" id="PF00672">
    <property type="entry name" value="HAMP"/>
    <property type="match status" value="1"/>
</dbReference>
<dbReference type="InterPro" id="IPR036097">
    <property type="entry name" value="HisK_dim/P_sf"/>
</dbReference>
<evidence type="ECO:0000313" key="21">
    <source>
        <dbReference type="EMBL" id="GAK52732.1"/>
    </source>
</evidence>
<dbReference type="Pfam" id="PF00072">
    <property type="entry name" value="Response_reg"/>
    <property type="match status" value="1"/>
</dbReference>